<name>A0A382W9C6_9ZZZZ</name>
<gene>
    <name evidence="2" type="ORF">METZ01_LOCUS408320</name>
</gene>
<sequence>MDKAISEPIEVKIPNETRGVMQ</sequence>
<dbReference type="AlphaFoldDB" id="A0A382W9C6"/>
<evidence type="ECO:0000313" key="2">
    <source>
        <dbReference type="EMBL" id="SVD55466.1"/>
    </source>
</evidence>
<proteinExistence type="predicted"/>
<organism evidence="2">
    <name type="scientific">marine metagenome</name>
    <dbReference type="NCBI Taxonomy" id="408172"/>
    <lineage>
        <taxon>unclassified sequences</taxon>
        <taxon>metagenomes</taxon>
        <taxon>ecological metagenomes</taxon>
    </lineage>
</organism>
<dbReference type="EMBL" id="UINC01158110">
    <property type="protein sequence ID" value="SVD55466.1"/>
    <property type="molecule type" value="Genomic_DNA"/>
</dbReference>
<evidence type="ECO:0000256" key="1">
    <source>
        <dbReference type="SAM" id="MobiDB-lite"/>
    </source>
</evidence>
<reference evidence="2" key="1">
    <citation type="submission" date="2018-05" db="EMBL/GenBank/DDBJ databases">
        <authorList>
            <person name="Lanie J.A."/>
            <person name="Ng W.-L."/>
            <person name="Kazmierczak K.M."/>
            <person name="Andrzejewski T.M."/>
            <person name="Davidsen T.M."/>
            <person name="Wayne K.J."/>
            <person name="Tettelin H."/>
            <person name="Glass J.I."/>
            <person name="Rusch D."/>
            <person name="Podicherti R."/>
            <person name="Tsui H.-C.T."/>
            <person name="Winkler M.E."/>
        </authorList>
    </citation>
    <scope>NUCLEOTIDE SEQUENCE</scope>
</reference>
<feature type="non-terminal residue" evidence="2">
    <location>
        <position position="22"/>
    </location>
</feature>
<feature type="region of interest" description="Disordered" evidence="1">
    <location>
        <begin position="1"/>
        <end position="22"/>
    </location>
</feature>
<accession>A0A382W9C6</accession>
<feature type="compositionally biased region" description="Basic and acidic residues" evidence="1">
    <location>
        <begin position="1"/>
        <end position="15"/>
    </location>
</feature>
<protein>
    <submittedName>
        <fullName evidence="2">Uncharacterized protein</fullName>
    </submittedName>
</protein>